<sequence>MYRAVIPLELLSGFNMKGQNKVTQRSEFEVQSTKATFHCSHSCRFLGDVSTSFAHGETEIFTKQKAQVQSDGLDNICEHHFSSLSGGSQVQHSDVVFKVMYSVSFPSHIVLQARKFSVGFSTFSSMLCPLHGLYQTANKTSVF</sequence>
<keyword evidence="2" id="KW-1185">Reference proteome</keyword>
<proteinExistence type="predicted"/>
<dbReference type="EMBL" id="JAHUTJ010056374">
    <property type="protein sequence ID" value="MED6285853.1"/>
    <property type="molecule type" value="Genomic_DNA"/>
</dbReference>
<protein>
    <submittedName>
        <fullName evidence="1">Uncharacterized protein</fullName>
    </submittedName>
</protein>
<accession>A0ABU7EHV8</accession>
<organism evidence="1 2">
    <name type="scientific">Characodon lateralis</name>
    <dbReference type="NCBI Taxonomy" id="208331"/>
    <lineage>
        <taxon>Eukaryota</taxon>
        <taxon>Metazoa</taxon>
        <taxon>Chordata</taxon>
        <taxon>Craniata</taxon>
        <taxon>Vertebrata</taxon>
        <taxon>Euteleostomi</taxon>
        <taxon>Actinopterygii</taxon>
        <taxon>Neopterygii</taxon>
        <taxon>Teleostei</taxon>
        <taxon>Neoteleostei</taxon>
        <taxon>Acanthomorphata</taxon>
        <taxon>Ovalentaria</taxon>
        <taxon>Atherinomorphae</taxon>
        <taxon>Cyprinodontiformes</taxon>
        <taxon>Goodeidae</taxon>
        <taxon>Characodon</taxon>
    </lineage>
</organism>
<reference evidence="1 2" key="1">
    <citation type="submission" date="2021-06" db="EMBL/GenBank/DDBJ databases">
        <authorList>
            <person name="Palmer J.M."/>
        </authorList>
    </citation>
    <scope>NUCLEOTIDE SEQUENCE [LARGE SCALE GENOMIC DNA]</scope>
    <source>
        <strain evidence="1 2">CL_MEX2019</strain>
        <tissue evidence="1">Muscle</tissue>
    </source>
</reference>
<evidence type="ECO:0000313" key="1">
    <source>
        <dbReference type="EMBL" id="MED6285853.1"/>
    </source>
</evidence>
<dbReference type="Proteomes" id="UP001352852">
    <property type="component" value="Unassembled WGS sequence"/>
</dbReference>
<name>A0ABU7EHV8_9TELE</name>
<evidence type="ECO:0000313" key="2">
    <source>
        <dbReference type="Proteomes" id="UP001352852"/>
    </source>
</evidence>
<gene>
    <name evidence="1" type="ORF">CHARACLAT_033442</name>
</gene>
<comment type="caution">
    <text evidence="1">The sequence shown here is derived from an EMBL/GenBank/DDBJ whole genome shotgun (WGS) entry which is preliminary data.</text>
</comment>